<proteinExistence type="predicted"/>
<dbReference type="SUPFAM" id="SSF46785">
    <property type="entry name" value="Winged helix' DNA-binding domain"/>
    <property type="match status" value="1"/>
</dbReference>
<evidence type="ECO:0000259" key="1">
    <source>
        <dbReference type="SMART" id="SM00418"/>
    </source>
</evidence>
<dbReference type="AlphaFoldDB" id="A0A2U9IGZ3"/>
<dbReference type="InterPro" id="IPR001845">
    <property type="entry name" value="HTH_ArsR_DNA-bd_dom"/>
</dbReference>
<accession>A0A2U9IGZ3</accession>
<dbReference type="Pfam" id="PF24038">
    <property type="entry name" value="DUF7347"/>
    <property type="match status" value="1"/>
</dbReference>
<dbReference type="InterPro" id="IPR036388">
    <property type="entry name" value="WH-like_DNA-bd_sf"/>
</dbReference>
<dbReference type="KEGG" id="abri:DFR85_12425"/>
<gene>
    <name evidence="2" type="ORF">DFR85_12425</name>
</gene>
<dbReference type="InterPro" id="IPR036390">
    <property type="entry name" value="WH_DNA-bd_sf"/>
</dbReference>
<dbReference type="Gene3D" id="1.10.10.10">
    <property type="entry name" value="Winged helix-like DNA-binding domain superfamily/Winged helix DNA-binding domain"/>
    <property type="match status" value="1"/>
</dbReference>
<name>A0A2U9IGZ3_9CREN</name>
<dbReference type="EMBL" id="CP029289">
    <property type="protein sequence ID" value="AWR95279.1"/>
    <property type="molecule type" value="Genomic_DNA"/>
</dbReference>
<keyword evidence="3" id="KW-1185">Reference proteome</keyword>
<dbReference type="OrthoDB" id="21363at2157"/>
<dbReference type="SMART" id="SM00418">
    <property type="entry name" value="HTH_ARSR"/>
    <property type="match status" value="1"/>
</dbReference>
<evidence type="ECO:0000313" key="2">
    <source>
        <dbReference type="EMBL" id="AWR95279.1"/>
    </source>
</evidence>
<organism evidence="2 3">
    <name type="scientific">Acidianus brierleyi</name>
    <dbReference type="NCBI Taxonomy" id="41673"/>
    <lineage>
        <taxon>Archaea</taxon>
        <taxon>Thermoproteota</taxon>
        <taxon>Thermoprotei</taxon>
        <taxon>Sulfolobales</taxon>
        <taxon>Sulfolobaceae</taxon>
        <taxon>Acidianus</taxon>
    </lineage>
</organism>
<reference evidence="2 3" key="1">
    <citation type="submission" date="2018-05" db="EMBL/GenBank/DDBJ databases">
        <title>Complete Genome Sequences of Extremely Thermoacidophilic, Metal-Mobilizing Type-Strain Members of the Archaeal Family Sulfolobaceae: Acidianus brierleyi DSM-1651T, Acidianus sulfidivorans DSM-18786T, Metallosphaera hakonensis DSM-7519T, and Metallosphaera prunae DSM-10039T.</title>
        <authorList>
            <person name="Counts J.A."/>
            <person name="Kelly R.M."/>
        </authorList>
    </citation>
    <scope>NUCLEOTIDE SEQUENCE [LARGE SCALE GENOMIC DNA]</scope>
    <source>
        <strain evidence="2 3">DSM 1651</strain>
    </source>
</reference>
<dbReference type="InterPro" id="IPR011991">
    <property type="entry name" value="ArsR-like_HTH"/>
</dbReference>
<dbReference type="GeneID" id="36832975"/>
<sequence>MDIFDAISNELRRKIIKSLDKPKSFSQLSDELKVESSALAFHLKKLDGLISKDEQGNYILTEEGKRALSIINVIENQNISLTNSPKIPMIIQYVDNFVVNENMIKKLKEEGRKLIIKDVNTVEFKEIDPELLDSVLENIENVITVKCPEDLVNVISSKSKEIISVEHETEETSKNEIEIFQPESLVGKFISAFLPKIRINDKLKVIYDGPLQPTNDLHIDLDGGVIKISKGEPHLFAKCREVDDLDIDKDNIEADGCYIKISYPDLNSLDVTLDGGKIDVSGLKINKFSVDVDGGLINLNVSILDEAYLSIDGGKIDGKISFLPNQNSKLTIAVDGGLGNISISVPNDVTVISSSNINGGVVTLPKSRIGKNGILNINASVDGGVIRVKEE</sequence>
<dbReference type="GO" id="GO:0003700">
    <property type="term" value="F:DNA-binding transcription factor activity"/>
    <property type="evidence" value="ECO:0007669"/>
    <property type="project" value="InterPro"/>
</dbReference>
<feature type="domain" description="HTH arsR-type" evidence="1">
    <location>
        <begin position="2"/>
        <end position="75"/>
    </location>
</feature>
<protein>
    <submittedName>
        <fullName evidence="2">Transcriptional regulator</fullName>
    </submittedName>
</protein>
<evidence type="ECO:0000313" key="3">
    <source>
        <dbReference type="Proteomes" id="UP000248044"/>
    </source>
</evidence>
<dbReference type="Proteomes" id="UP000248044">
    <property type="component" value="Chromosome"/>
</dbReference>
<dbReference type="RefSeq" id="WP_110271159.1">
    <property type="nucleotide sequence ID" value="NZ_CP029289.2"/>
</dbReference>
<dbReference type="InterPro" id="IPR055771">
    <property type="entry name" value="DUF7347"/>
</dbReference>
<dbReference type="CDD" id="cd00090">
    <property type="entry name" value="HTH_ARSR"/>
    <property type="match status" value="1"/>
</dbReference>